<dbReference type="PANTHER" id="PTHR47926">
    <property type="entry name" value="PENTATRICOPEPTIDE REPEAT-CONTAINING PROTEIN"/>
    <property type="match status" value="1"/>
</dbReference>
<evidence type="ECO:0000313" key="4">
    <source>
        <dbReference type="Proteomes" id="UP000250235"/>
    </source>
</evidence>
<dbReference type="FunFam" id="1.25.40.10:FF:000073">
    <property type="entry name" value="Pentatricopeptide repeat-containing protein chloroplastic"/>
    <property type="match status" value="1"/>
</dbReference>
<feature type="repeat" description="PPR" evidence="2">
    <location>
        <begin position="381"/>
        <end position="415"/>
    </location>
</feature>
<name>A0A2Z7B355_9LAMI</name>
<dbReference type="Gene3D" id="1.25.40.10">
    <property type="entry name" value="Tetratricopeptide repeat domain"/>
    <property type="match status" value="4"/>
</dbReference>
<dbReference type="InterPro" id="IPR046960">
    <property type="entry name" value="PPR_At4g14850-like_plant"/>
</dbReference>
<feature type="repeat" description="PPR" evidence="2">
    <location>
        <begin position="249"/>
        <end position="279"/>
    </location>
</feature>
<dbReference type="GO" id="GO:0003729">
    <property type="term" value="F:mRNA binding"/>
    <property type="evidence" value="ECO:0007669"/>
    <property type="project" value="UniProtKB-ARBA"/>
</dbReference>
<dbReference type="GO" id="GO:0009451">
    <property type="term" value="P:RNA modification"/>
    <property type="evidence" value="ECO:0007669"/>
    <property type="project" value="InterPro"/>
</dbReference>
<keyword evidence="1" id="KW-0677">Repeat</keyword>
<dbReference type="Pfam" id="PF01535">
    <property type="entry name" value="PPR"/>
    <property type="match status" value="6"/>
</dbReference>
<dbReference type="PANTHER" id="PTHR47926:SF395">
    <property type="entry name" value="TETRATRICOPEPTIDE-LIKE HELICAL DOMAIN, DYW DOMAIN PROTEIN-RELATED"/>
    <property type="match status" value="1"/>
</dbReference>
<dbReference type="InterPro" id="IPR002885">
    <property type="entry name" value="PPR_rpt"/>
</dbReference>
<dbReference type="Proteomes" id="UP000250235">
    <property type="component" value="Unassembled WGS sequence"/>
</dbReference>
<feature type="repeat" description="PPR" evidence="2">
    <location>
        <begin position="280"/>
        <end position="314"/>
    </location>
</feature>
<dbReference type="OrthoDB" id="185373at2759"/>
<dbReference type="Pfam" id="PF13041">
    <property type="entry name" value="PPR_2"/>
    <property type="match status" value="2"/>
</dbReference>
<dbReference type="PROSITE" id="PS51375">
    <property type="entry name" value="PPR"/>
    <property type="match status" value="6"/>
</dbReference>
<reference evidence="3 4" key="1">
    <citation type="journal article" date="2015" name="Proc. Natl. Acad. Sci. U.S.A.">
        <title>The resurrection genome of Boea hygrometrica: A blueprint for survival of dehydration.</title>
        <authorList>
            <person name="Xiao L."/>
            <person name="Yang G."/>
            <person name="Zhang L."/>
            <person name="Yang X."/>
            <person name="Zhao S."/>
            <person name="Ji Z."/>
            <person name="Zhou Q."/>
            <person name="Hu M."/>
            <person name="Wang Y."/>
            <person name="Chen M."/>
            <person name="Xu Y."/>
            <person name="Jin H."/>
            <person name="Xiao X."/>
            <person name="Hu G."/>
            <person name="Bao F."/>
            <person name="Hu Y."/>
            <person name="Wan P."/>
            <person name="Li L."/>
            <person name="Deng X."/>
            <person name="Kuang T."/>
            <person name="Xiang C."/>
            <person name="Zhu J.K."/>
            <person name="Oliver M.J."/>
            <person name="He Y."/>
        </authorList>
    </citation>
    <scope>NUCLEOTIDE SEQUENCE [LARGE SCALE GENOMIC DNA]</scope>
    <source>
        <strain evidence="4">cv. XS01</strain>
    </source>
</reference>
<feature type="repeat" description="PPR" evidence="2">
    <location>
        <begin position="76"/>
        <end position="110"/>
    </location>
</feature>
<dbReference type="SUPFAM" id="SSF48452">
    <property type="entry name" value="TPR-like"/>
    <property type="match status" value="1"/>
</dbReference>
<organism evidence="3 4">
    <name type="scientific">Dorcoceras hygrometricum</name>
    <dbReference type="NCBI Taxonomy" id="472368"/>
    <lineage>
        <taxon>Eukaryota</taxon>
        <taxon>Viridiplantae</taxon>
        <taxon>Streptophyta</taxon>
        <taxon>Embryophyta</taxon>
        <taxon>Tracheophyta</taxon>
        <taxon>Spermatophyta</taxon>
        <taxon>Magnoliopsida</taxon>
        <taxon>eudicotyledons</taxon>
        <taxon>Gunneridae</taxon>
        <taxon>Pentapetalae</taxon>
        <taxon>asterids</taxon>
        <taxon>lamiids</taxon>
        <taxon>Lamiales</taxon>
        <taxon>Gesneriaceae</taxon>
        <taxon>Didymocarpoideae</taxon>
        <taxon>Trichosporeae</taxon>
        <taxon>Loxocarpinae</taxon>
        <taxon>Dorcoceras</taxon>
    </lineage>
</organism>
<dbReference type="Pfam" id="PF20431">
    <property type="entry name" value="E_motif"/>
    <property type="match status" value="1"/>
</dbReference>
<evidence type="ECO:0000256" key="2">
    <source>
        <dbReference type="PROSITE-ProRule" id="PRU00708"/>
    </source>
</evidence>
<dbReference type="AlphaFoldDB" id="A0A2Z7B355"/>
<feature type="repeat" description="PPR" evidence="2">
    <location>
        <begin position="179"/>
        <end position="213"/>
    </location>
</feature>
<sequence length="615" mass="68608">MKQQSSAQPNHLTFPLIAKACAKLYNLAFSRIIHAHVAKTPYSVDIYVQTAFVDMYVKCNDLECAYTLFDEMSDRDVASWNAVIMGFAQVGSIDRVSSLFNRMRTEDSIPDAVTIMGLTQVVSGNKDRKLLSAVHCFGVKSGFEDDISVANTWISGYAKCGDLCSAEMVFHGLNLDSLTTVSWNAMLSGCSYVEDCMKSIGIYKRMLNIGHRPDLSTIINLLSSFSQPEWLCHGTLIHAHGFKIGCYEDVSLLNTLVSMYCKCGDIDSARCIFDNMKEKSRVTWTAMIGGYSKKADLDEALSLFRAMEIAGEEPDVVTVVHLTSVCAKVGALEVGKWIDDFTASNGFKGNVMVCNALLDMYAKCGSIQDAEELFLAMEEKTIVSWTTMIAGYGLNGKFQESLYLVDQMLKLGLEPNDATFLAVLQAFTHAGFLEEGWVFFEKMTKVYGLTPGLDHYACMADLIGRQGKIEEALKFIFQMPTKPDAGVWGALLWACKIHRNLKIAEYAARRLFELEPGAAAPYVEMANIYASAKEWDGFAAIRREMKSKQVIKSPGQSVIQMYGKFYSFTVEDRYHRDRYRIFEALDSLVLQLKDVIDLFPEIQSNASSRGTNMTL</sequence>
<dbReference type="InterPro" id="IPR011990">
    <property type="entry name" value="TPR-like_helical_dom_sf"/>
</dbReference>
<dbReference type="EMBL" id="KV011797">
    <property type="protein sequence ID" value="KZV25972.1"/>
    <property type="molecule type" value="Genomic_DNA"/>
</dbReference>
<feature type="repeat" description="PPR" evidence="2">
    <location>
        <begin position="350"/>
        <end position="380"/>
    </location>
</feature>
<evidence type="ECO:0000256" key="1">
    <source>
        <dbReference type="ARBA" id="ARBA00022737"/>
    </source>
</evidence>
<gene>
    <name evidence="3" type="ORF">F511_08917</name>
</gene>
<accession>A0A2Z7B355</accession>
<dbReference type="NCBIfam" id="TIGR00756">
    <property type="entry name" value="PPR"/>
    <property type="match status" value="5"/>
</dbReference>
<proteinExistence type="predicted"/>
<protein>
    <submittedName>
        <fullName evidence="3">Pentatricopeptide repeat-containing protein mitochondrial</fullName>
    </submittedName>
</protein>
<dbReference type="InterPro" id="IPR046848">
    <property type="entry name" value="E_motif"/>
</dbReference>
<dbReference type="FunFam" id="1.25.40.10:FF:000090">
    <property type="entry name" value="Pentatricopeptide repeat-containing protein, chloroplastic"/>
    <property type="match status" value="1"/>
</dbReference>
<keyword evidence="4" id="KW-1185">Reference proteome</keyword>
<evidence type="ECO:0000313" key="3">
    <source>
        <dbReference type="EMBL" id="KZV25972.1"/>
    </source>
</evidence>